<sequence length="81" mass="9199">MFGLLAQTPDGDPLCAEYGELGFAVYPPARYYCRDLCESNANPTAALKSNRENHKSNHNDNLRRACAYIWKDLRNSGFWIS</sequence>
<keyword evidence="2" id="KW-1185">Reference proteome</keyword>
<protein>
    <submittedName>
        <fullName evidence="1">Uncharacterized protein</fullName>
    </submittedName>
</protein>
<comment type="caution">
    <text evidence="1">The sequence shown here is derived from an EMBL/GenBank/DDBJ whole genome shotgun (WGS) entry which is preliminary data.</text>
</comment>
<organism evidence="1 2">
    <name type="scientific">Popillia japonica</name>
    <name type="common">Japanese beetle</name>
    <dbReference type="NCBI Taxonomy" id="7064"/>
    <lineage>
        <taxon>Eukaryota</taxon>
        <taxon>Metazoa</taxon>
        <taxon>Ecdysozoa</taxon>
        <taxon>Arthropoda</taxon>
        <taxon>Hexapoda</taxon>
        <taxon>Insecta</taxon>
        <taxon>Pterygota</taxon>
        <taxon>Neoptera</taxon>
        <taxon>Endopterygota</taxon>
        <taxon>Coleoptera</taxon>
        <taxon>Polyphaga</taxon>
        <taxon>Scarabaeiformia</taxon>
        <taxon>Scarabaeidae</taxon>
        <taxon>Rutelinae</taxon>
        <taxon>Popillia</taxon>
    </lineage>
</organism>
<evidence type="ECO:0000313" key="2">
    <source>
        <dbReference type="Proteomes" id="UP001458880"/>
    </source>
</evidence>
<dbReference type="AlphaFoldDB" id="A0AAW1NBN0"/>
<gene>
    <name evidence="1" type="ORF">QE152_g883</name>
</gene>
<accession>A0AAW1NBN0</accession>
<dbReference type="Proteomes" id="UP001458880">
    <property type="component" value="Unassembled WGS sequence"/>
</dbReference>
<reference evidence="1 2" key="1">
    <citation type="journal article" date="2024" name="BMC Genomics">
        <title>De novo assembly and annotation of Popillia japonica's genome with initial clues to its potential as an invasive pest.</title>
        <authorList>
            <person name="Cucini C."/>
            <person name="Boschi S."/>
            <person name="Funari R."/>
            <person name="Cardaioli E."/>
            <person name="Iannotti N."/>
            <person name="Marturano G."/>
            <person name="Paoli F."/>
            <person name="Bruttini M."/>
            <person name="Carapelli A."/>
            <person name="Frati F."/>
            <person name="Nardi F."/>
        </authorList>
    </citation>
    <scope>NUCLEOTIDE SEQUENCE [LARGE SCALE GENOMIC DNA]</scope>
    <source>
        <strain evidence="1">DMR45628</strain>
    </source>
</reference>
<evidence type="ECO:0000313" key="1">
    <source>
        <dbReference type="EMBL" id="KAK9755027.1"/>
    </source>
</evidence>
<proteinExistence type="predicted"/>
<dbReference type="EMBL" id="JASPKY010000004">
    <property type="protein sequence ID" value="KAK9755027.1"/>
    <property type="molecule type" value="Genomic_DNA"/>
</dbReference>
<name>A0AAW1NBN0_POPJA</name>